<dbReference type="Pfam" id="PF13521">
    <property type="entry name" value="AAA_28"/>
    <property type="match status" value="1"/>
</dbReference>
<evidence type="ECO:0000313" key="2">
    <source>
        <dbReference type="EMBL" id="JAP93125.1"/>
    </source>
</evidence>
<reference evidence="2" key="1">
    <citation type="submission" date="2015-07" db="EMBL/GenBank/DDBJ databases">
        <title>Adaptation to a free-living lifestyle via gene acquisitions in the diplomonad Trepomonas sp. PC1.</title>
        <authorList>
            <person name="Xu F."/>
            <person name="Jerlstrom-Hultqvist J."/>
            <person name="Kolisko M."/>
            <person name="Simpson A.G.B."/>
            <person name="Roger A.J."/>
            <person name="Svard S.G."/>
            <person name="Andersson J.O."/>
        </authorList>
    </citation>
    <scope>NUCLEOTIDE SEQUENCE</scope>
    <source>
        <strain evidence="2">PC1</strain>
    </source>
</reference>
<accession>A0A146KBP1</accession>
<sequence>CIEGCHGVGKSSLLQSIMQQYKVLDEMFTDIPSYDFISSQSLPMEFIWVANWFQRLLQIYQNDYQPVIFADRSPFSAVYYSKSSNNTQQMLKQLIQSMITELKQRNIFVETICVKVEKEILWARIQQRLQIEPFRLKYNEDSYDWMEKTWKFFDSFEWNYVIWNNQNVETDMGTYLFDKLNQVGVQIMICE</sequence>
<dbReference type="EMBL" id="GDID01003481">
    <property type="protein sequence ID" value="JAP93125.1"/>
    <property type="molecule type" value="Transcribed_RNA"/>
</dbReference>
<protein>
    <recommendedName>
        <fullName evidence="1">NadR/Ttd14 AAA domain-containing protein</fullName>
    </recommendedName>
</protein>
<gene>
    <name evidence="2" type="ORF">TPC1_14708</name>
</gene>
<dbReference type="AlphaFoldDB" id="A0A146KBP1"/>
<feature type="non-terminal residue" evidence="2">
    <location>
        <position position="1"/>
    </location>
</feature>
<feature type="non-terminal residue" evidence="2">
    <location>
        <position position="191"/>
    </location>
</feature>
<proteinExistence type="predicted"/>
<organism evidence="2">
    <name type="scientific">Trepomonas sp. PC1</name>
    <dbReference type="NCBI Taxonomy" id="1076344"/>
    <lineage>
        <taxon>Eukaryota</taxon>
        <taxon>Metamonada</taxon>
        <taxon>Diplomonadida</taxon>
        <taxon>Hexamitidae</taxon>
        <taxon>Hexamitinae</taxon>
        <taxon>Trepomonas</taxon>
    </lineage>
</organism>
<feature type="domain" description="NadR/Ttd14 AAA" evidence="1">
    <location>
        <begin position="1"/>
        <end position="93"/>
    </location>
</feature>
<dbReference type="SUPFAM" id="SSF52540">
    <property type="entry name" value="P-loop containing nucleoside triphosphate hydrolases"/>
    <property type="match status" value="1"/>
</dbReference>
<name>A0A146KBP1_9EUKA</name>
<dbReference type="InterPro" id="IPR027417">
    <property type="entry name" value="P-loop_NTPase"/>
</dbReference>
<dbReference type="Gene3D" id="3.40.50.300">
    <property type="entry name" value="P-loop containing nucleotide triphosphate hydrolases"/>
    <property type="match status" value="1"/>
</dbReference>
<dbReference type="InterPro" id="IPR038727">
    <property type="entry name" value="NadR/Ttd14_AAA_dom"/>
</dbReference>
<evidence type="ECO:0000259" key="1">
    <source>
        <dbReference type="Pfam" id="PF13521"/>
    </source>
</evidence>